<dbReference type="InterPro" id="IPR013149">
    <property type="entry name" value="ADH-like_C"/>
</dbReference>
<sequence>MPSTPSTARAIITHSPGIPSPSTLSLESIPVPVPKAGQVLLRVLGFGINRAEMYTRQGLSPGLSFPLTLGIECVGRVVGFAPNDDAITTATTKTTKTTKTKQFRHNDLVATCMGGLGRQIPGSYQEYTCVPAANLRHIHIPTPPSTNNASPLQTQRPSPPPQISTAVLAALPEMLQTTWGALASGLAVVPHESVLVRGGTSSIGLCAIQLLKKKFGASRVGATTRSADRVEMLRAAGADVVFIDGEDGKIAGQVMAGSGAAVHARDSKEGSAKQKRKEKEKEESKHEGEAEQQDLRFDKCLELIGTTTFLDSAACLKPGGTVCMVGMQGGQWELTNFSPFMIPNRVRVCAYGGSTQDFFAMPWDELVLDVIERRIVVPVREYAMEDIQKVHEIMEAGGGGAKMVVVLGEL</sequence>
<dbReference type="Proteomes" id="UP000241462">
    <property type="component" value="Unassembled WGS sequence"/>
</dbReference>
<keyword evidence="1" id="KW-0521">NADP</keyword>
<dbReference type="InterPro" id="IPR011032">
    <property type="entry name" value="GroES-like_sf"/>
</dbReference>
<protein>
    <recommendedName>
        <fullName evidence="4">Enoyl reductase (ER) domain-containing protein</fullName>
    </recommendedName>
</protein>
<dbReference type="InParanoid" id="A0A2T3A313"/>
<feature type="domain" description="Enoyl reductase (ER)" evidence="4">
    <location>
        <begin position="19"/>
        <end position="405"/>
    </location>
</feature>
<accession>A0A2T3A313</accession>
<evidence type="ECO:0000313" key="5">
    <source>
        <dbReference type="EMBL" id="PSR81941.1"/>
    </source>
</evidence>
<dbReference type="AlphaFoldDB" id="A0A2T3A313"/>
<dbReference type="SUPFAM" id="SSF51735">
    <property type="entry name" value="NAD(P)-binding Rossmann-fold domains"/>
    <property type="match status" value="1"/>
</dbReference>
<dbReference type="InterPro" id="IPR020843">
    <property type="entry name" value="ER"/>
</dbReference>
<dbReference type="InterPro" id="IPR036291">
    <property type="entry name" value="NAD(P)-bd_dom_sf"/>
</dbReference>
<dbReference type="Gene3D" id="3.90.180.10">
    <property type="entry name" value="Medium-chain alcohol dehydrogenases, catalytic domain"/>
    <property type="match status" value="1"/>
</dbReference>
<reference evidence="5 6" key="1">
    <citation type="journal article" date="2018" name="Mycol. Prog.">
        <title>Coniella lustricola, a new species from submerged detritus.</title>
        <authorList>
            <person name="Raudabaugh D.B."/>
            <person name="Iturriaga T."/>
            <person name="Carver A."/>
            <person name="Mondo S."/>
            <person name="Pangilinan J."/>
            <person name="Lipzen A."/>
            <person name="He G."/>
            <person name="Amirebrahimi M."/>
            <person name="Grigoriev I.V."/>
            <person name="Miller A.N."/>
        </authorList>
    </citation>
    <scope>NUCLEOTIDE SEQUENCE [LARGE SCALE GENOMIC DNA]</scope>
    <source>
        <strain evidence="5 6">B22-T-1</strain>
    </source>
</reference>
<organism evidence="5 6">
    <name type="scientific">Coniella lustricola</name>
    <dbReference type="NCBI Taxonomy" id="2025994"/>
    <lineage>
        <taxon>Eukaryota</taxon>
        <taxon>Fungi</taxon>
        <taxon>Dikarya</taxon>
        <taxon>Ascomycota</taxon>
        <taxon>Pezizomycotina</taxon>
        <taxon>Sordariomycetes</taxon>
        <taxon>Sordariomycetidae</taxon>
        <taxon>Diaporthales</taxon>
        <taxon>Schizoparmaceae</taxon>
        <taxon>Coniella</taxon>
    </lineage>
</organism>
<dbReference type="Pfam" id="PF08240">
    <property type="entry name" value="ADH_N"/>
    <property type="match status" value="1"/>
</dbReference>
<evidence type="ECO:0000256" key="1">
    <source>
        <dbReference type="ARBA" id="ARBA00022857"/>
    </source>
</evidence>
<dbReference type="PANTHER" id="PTHR48106:SF18">
    <property type="entry name" value="QUINONE OXIDOREDUCTASE PIG3"/>
    <property type="match status" value="1"/>
</dbReference>
<evidence type="ECO:0000313" key="6">
    <source>
        <dbReference type="Proteomes" id="UP000241462"/>
    </source>
</evidence>
<dbReference type="PANTHER" id="PTHR48106">
    <property type="entry name" value="QUINONE OXIDOREDUCTASE PIG3-RELATED"/>
    <property type="match status" value="1"/>
</dbReference>
<feature type="compositionally biased region" description="Polar residues" evidence="3">
    <location>
        <begin position="145"/>
        <end position="156"/>
    </location>
</feature>
<dbReference type="STRING" id="2025994.A0A2T3A313"/>
<dbReference type="Pfam" id="PF00107">
    <property type="entry name" value="ADH_zinc_N"/>
    <property type="match status" value="1"/>
</dbReference>
<evidence type="ECO:0000256" key="2">
    <source>
        <dbReference type="ARBA" id="ARBA00023002"/>
    </source>
</evidence>
<dbReference type="SUPFAM" id="SSF50129">
    <property type="entry name" value="GroES-like"/>
    <property type="match status" value="1"/>
</dbReference>
<gene>
    <name evidence="5" type="ORF">BD289DRAFT_438369</name>
</gene>
<proteinExistence type="predicted"/>
<evidence type="ECO:0000256" key="3">
    <source>
        <dbReference type="SAM" id="MobiDB-lite"/>
    </source>
</evidence>
<dbReference type="SMART" id="SM00829">
    <property type="entry name" value="PKS_ER"/>
    <property type="match status" value="1"/>
</dbReference>
<feature type="compositionally biased region" description="Basic and acidic residues" evidence="3">
    <location>
        <begin position="263"/>
        <end position="291"/>
    </location>
</feature>
<feature type="region of interest" description="Disordered" evidence="3">
    <location>
        <begin position="261"/>
        <end position="291"/>
    </location>
</feature>
<keyword evidence="6" id="KW-1185">Reference proteome</keyword>
<dbReference type="GO" id="GO:0016651">
    <property type="term" value="F:oxidoreductase activity, acting on NAD(P)H"/>
    <property type="evidence" value="ECO:0007669"/>
    <property type="project" value="TreeGrafter"/>
</dbReference>
<dbReference type="GO" id="GO:0070402">
    <property type="term" value="F:NADPH binding"/>
    <property type="evidence" value="ECO:0007669"/>
    <property type="project" value="TreeGrafter"/>
</dbReference>
<evidence type="ECO:0000259" key="4">
    <source>
        <dbReference type="SMART" id="SM00829"/>
    </source>
</evidence>
<keyword evidence="2" id="KW-0560">Oxidoreductase</keyword>
<dbReference type="InterPro" id="IPR013154">
    <property type="entry name" value="ADH-like_N"/>
</dbReference>
<dbReference type="OrthoDB" id="203908at2759"/>
<feature type="region of interest" description="Disordered" evidence="3">
    <location>
        <begin position="140"/>
        <end position="161"/>
    </location>
</feature>
<dbReference type="EMBL" id="KZ678490">
    <property type="protein sequence ID" value="PSR81941.1"/>
    <property type="molecule type" value="Genomic_DNA"/>
</dbReference>
<name>A0A2T3A313_9PEZI</name>